<keyword evidence="5" id="KW-0997">Cell inner membrane</keyword>
<evidence type="ECO:0000259" key="11">
    <source>
        <dbReference type="Pfam" id="PF00482"/>
    </source>
</evidence>
<comment type="similarity">
    <text evidence="2 9">Belongs to the GSP F family.</text>
</comment>
<dbReference type="PROSITE" id="PS00874">
    <property type="entry name" value="T2SP_F"/>
    <property type="match status" value="1"/>
</dbReference>
<feature type="transmembrane region" description="Helical" evidence="10">
    <location>
        <begin position="167"/>
        <end position="192"/>
    </location>
</feature>
<dbReference type="InterPro" id="IPR018076">
    <property type="entry name" value="T2SS_GspF_dom"/>
</dbReference>
<evidence type="ECO:0000256" key="2">
    <source>
        <dbReference type="ARBA" id="ARBA00005745"/>
    </source>
</evidence>
<dbReference type="PRINTS" id="PR00812">
    <property type="entry name" value="BCTERIALGSPF"/>
</dbReference>
<dbReference type="Pfam" id="PF00482">
    <property type="entry name" value="T2SSF"/>
    <property type="match status" value="2"/>
</dbReference>
<dbReference type="FunFam" id="1.20.81.30:FF:000001">
    <property type="entry name" value="Type II secretion system protein F"/>
    <property type="match status" value="2"/>
</dbReference>
<evidence type="ECO:0000256" key="9">
    <source>
        <dbReference type="RuleBase" id="RU003923"/>
    </source>
</evidence>
<dbReference type="GO" id="GO:0005886">
    <property type="term" value="C:plasma membrane"/>
    <property type="evidence" value="ECO:0007669"/>
    <property type="project" value="UniProtKB-SubCell"/>
</dbReference>
<proteinExistence type="inferred from homology"/>
<feature type="domain" description="Type II secretion system protein GspF" evidence="11">
    <location>
        <begin position="64"/>
        <end position="186"/>
    </location>
</feature>
<protein>
    <submittedName>
        <fullName evidence="12">Type IV pilin biogenesis protein</fullName>
    </submittedName>
</protein>
<dbReference type="PANTHER" id="PTHR30012">
    <property type="entry name" value="GENERAL SECRETION PATHWAY PROTEIN"/>
    <property type="match status" value="1"/>
</dbReference>
<organism evidence="12 13">
    <name type="scientific">Enterobacter kobei</name>
    <dbReference type="NCBI Taxonomy" id="208224"/>
    <lineage>
        <taxon>Bacteria</taxon>
        <taxon>Pseudomonadati</taxon>
        <taxon>Pseudomonadota</taxon>
        <taxon>Gammaproteobacteria</taxon>
        <taxon>Enterobacterales</taxon>
        <taxon>Enterobacteriaceae</taxon>
        <taxon>Enterobacter</taxon>
        <taxon>Enterobacter cloacae complex</taxon>
    </lineage>
</organism>
<dbReference type="InterPro" id="IPR042094">
    <property type="entry name" value="T2SS_GspF_sf"/>
</dbReference>
<dbReference type="GO" id="GO:0015628">
    <property type="term" value="P:protein secretion by the type II secretion system"/>
    <property type="evidence" value="ECO:0007669"/>
    <property type="project" value="TreeGrafter"/>
</dbReference>
<feature type="transmembrane region" description="Helical" evidence="10">
    <location>
        <begin position="212"/>
        <end position="234"/>
    </location>
</feature>
<reference evidence="12" key="1">
    <citation type="submission" date="2021-04" db="EMBL/GenBank/DDBJ databases">
        <title>Difference and commonality of drug resistance evolution in various bacteria. and drug sensitivity profiles.</title>
        <authorList>
            <person name="Maeda T."/>
            <person name="Shibai A."/>
            <person name="Kawada K."/>
            <person name="Kotani H."/>
            <person name="Tarusawa Y."/>
            <person name="Tanabe K."/>
            <person name="Furusawa C."/>
        </authorList>
    </citation>
    <scope>NUCLEOTIDE SEQUENCE</scope>
    <source>
        <strain evidence="12">JCM 8580</strain>
    </source>
</reference>
<evidence type="ECO:0000256" key="7">
    <source>
        <dbReference type="ARBA" id="ARBA00022989"/>
    </source>
</evidence>
<keyword evidence="4" id="KW-1003">Cell membrane</keyword>
<dbReference type="Gene3D" id="1.20.81.30">
    <property type="entry name" value="Type II secretion system (T2SS), domain F"/>
    <property type="match status" value="2"/>
</dbReference>
<dbReference type="RefSeq" id="WP_088220820.1">
    <property type="nucleotide sequence ID" value="NZ_AP024590.1"/>
</dbReference>
<evidence type="ECO:0000313" key="12">
    <source>
        <dbReference type="EMBL" id="BCU56986.1"/>
    </source>
</evidence>
<evidence type="ECO:0000256" key="8">
    <source>
        <dbReference type="ARBA" id="ARBA00023136"/>
    </source>
</evidence>
<evidence type="ECO:0000256" key="3">
    <source>
        <dbReference type="ARBA" id="ARBA00022448"/>
    </source>
</evidence>
<dbReference type="Proteomes" id="UP000682928">
    <property type="component" value="Chromosome"/>
</dbReference>
<keyword evidence="8 10" id="KW-0472">Membrane</keyword>
<accession>A0AA86M686</accession>
<gene>
    <name evidence="12" type="primary">hofC</name>
    <name evidence="12" type="ORF">ENKO_35800</name>
</gene>
<evidence type="ECO:0000256" key="4">
    <source>
        <dbReference type="ARBA" id="ARBA00022475"/>
    </source>
</evidence>
<dbReference type="InterPro" id="IPR001992">
    <property type="entry name" value="T2SS_GspF/T4SS_PilC_CS"/>
</dbReference>
<keyword evidence="3 9" id="KW-0813">Transport</keyword>
<keyword evidence="7 10" id="KW-1133">Transmembrane helix</keyword>
<evidence type="ECO:0000256" key="6">
    <source>
        <dbReference type="ARBA" id="ARBA00022692"/>
    </source>
</evidence>
<name>A0AA86M686_9ENTR</name>
<keyword evidence="6 9" id="KW-0812">Transmembrane</keyword>
<evidence type="ECO:0000256" key="5">
    <source>
        <dbReference type="ARBA" id="ARBA00022519"/>
    </source>
</evidence>
<feature type="transmembrane region" description="Helical" evidence="10">
    <location>
        <begin position="362"/>
        <end position="387"/>
    </location>
</feature>
<feature type="domain" description="Type II secretion system protein GspF" evidence="11">
    <location>
        <begin position="268"/>
        <end position="388"/>
    </location>
</feature>
<sequence>MPIKTLWQWRGLDQAGAPQKGLLWAEDRVSVAMVLQRRAIHLLALKRCPVRIHAWRGTQSMELIRQLATLLQAGLTLPEALRLLAGQHPRPQWQALLQHMAEALEQGTPFSAAIQQWPQAFPPLYVALIHTGELTGKLDSCCFELAAQQKAQRLLAAKVKKALRYPLMVLSLAVLIVLAMVYLVLPEFAAIYRTFNAPLPALTRGVMALADLIQQWGAAVLILFILLLLALHGLRKKPGWLRFRQRLLLRFPVVGDLLRGQKLSQIFTVLALTQNAGIAFLQGLESVKHTLPCPYWQDVLHNVHQEVTQGMPIWQALKNSREFTPLCVQLVRTGEASGALDTMLGDLARYHSEKTQHLADNLAALLEPVMLIVTGLIIGTLVVAMYLPVFHLGDAMSGMG</sequence>
<dbReference type="InterPro" id="IPR003004">
    <property type="entry name" value="GspF/PilC"/>
</dbReference>
<dbReference type="NCBIfam" id="NF007861">
    <property type="entry name" value="PRK10573.1"/>
    <property type="match status" value="1"/>
</dbReference>
<dbReference type="PANTHER" id="PTHR30012:SF7">
    <property type="entry name" value="PROTEIN TRANSPORT PROTEIN HOFC HOMOLOG"/>
    <property type="match status" value="1"/>
</dbReference>
<dbReference type="EMBL" id="AP024590">
    <property type="protein sequence ID" value="BCU56986.1"/>
    <property type="molecule type" value="Genomic_DNA"/>
</dbReference>
<evidence type="ECO:0000313" key="13">
    <source>
        <dbReference type="Proteomes" id="UP000682928"/>
    </source>
</evidence>
<evidence type="ECO:0000256" key="10">
    <source>
        <dbReference type="SAM" id="Phobius"/>
    </source>
</evidence>
<evidence type="ECO:0000256" key="1">
    <source>
        <dbReference type="ARBA" id="ARBA00004429"/>
    </source>
</evidence>
<dbReference type="AlphaFoldDB" id="A0AA86M686"/>
<comment type="subcellular location">
    <subcellularLocation>
        <location evidence="1 9">Cell inner membrane</location>
        <topology evidence="1 9">Multi-pass membrane protein</topology>
    </subcellularLocation>
</comment>